<protein>
    <submittedName>
        <fullName evidence="2">Uncharacterized protein</fullName>
    </submittedName>
</protein>
<name>A0A835C0I3_9POAL</name>
<dbReference type="InterPro" id="IPR004400">
    <property type="entry name" value="UreG"/>
</dbReference>
<dbReference type="PANTHER" id="PTHR31715">
    <property type="entry name" value="UREASE ACCESSORY PROTEIN G"/>
    <property type="match status" value="1"/>
</dbReference>
<organism evidence="2 3">
    <name type="scientific">Digitaria exilis</name>
    <dbReference type="NCBI Taxonomy" id="1010633"/>
    <lineage>
        <taxon>Eukaryota</taxon>
        <taxon>Viridiplantae</taxon>
        <taxon>Streptophyta</taxon>
        <taxon>Embryophyta</taxon>
        <taxon>Tracheophyta</taxon>
        <taxon>Spermatophyta</taxon>
        <taxon>Magnoliopsida</taxon>
        <taxon>Liliopsida</taxon>
        <taxon>Poales</taxon>
        <taxon>Poaceae</taxon>
        <taxon>PACMAD clade</taxon>
        <taxon>Panicoideae</taxon>
        <taxon>Panicodae</taxon>
        <taxon>Paniceae</taxon>
        <taxon>Anthephorinae</taxon>
        <taxon>Digitaria</taxon>
    </lineage>
</organism>
<dbReference type="GO" id="GO:0016151">
    <property type="term" value="F:nickel cation binding"/>
    <property type="evidence" value="ECO:0007669"/>
    <property type="project" value="InterPro"/>
</dbReference>
<evidence type="ECO:0000313" key="3">
    <source>
        <dbReference type="Proteomes" id="UP000636709"/>
    </source>
</evidence>
<keyword evidence="3" id="KW-1185">Reference proteome</keyword>
<accession>A0A835C0I3</accession>
<gene>
    <name evidence="2" type="ORF">HU200_026470</name>
</gene>
<evidence type="ECO:0000313" key="2">
    <source>
        <dbReference type="EMBL" id="KAF8716193.1"/>
    </source>
</evidence>
<feature type="compositionally biased region" description="Polar residues" evidence="1">
    <location>
        <begin position="22"/>
        <end position="31"/>
    </location>
</feature>
<dbReference type="Proteomes" id="UP000636709">
    <property type="component" value="Unassembled WGS sequence"/>
</dbReference>
<feature type="region of interest" description="Disordered" evidence="1">
    <location>
        <begin position="1"/>
        <end position="31"/>
    </location>
</feature>
<dbReference type="OrthoDB" id="1924979at2759"/>
<dbReference type="EMBL" id="JACEFO010001727">
    <property type="protein sequence ID" value="KAF8716193.1"/>
    <property type="molecule type" value="Genomic_DNA"/>
</dbReference>
<dbReference type="PANTHER" id="PTHR31715:SF0">
    <property type="entry name" value="UREASE ACCESSORY PROTEIN G"/>
    <property type="match status" value="1"/>
</dbReference>
<evidence type="ECO:0000256" key="1">
    <source>
        <dbReference type="SAM" id="MobiDB-lite"/>
    </source>
</evidence>
<reference evidence="2" key="1">
    <citation type="submission" date="2020-07" db="EMBL/GenBank/DDBJ databases">
        <title>Genome sequence and genetic diversity analysis of an under-domesticated orphan crop, white fonio (Digitaria exilis).</title>
        <authorList>
            <person name="Bennetzen J.L."/>
            <person name="Chen S."/>
            <person name="Ma X."/>
            <person name="Wang X."/>
            <person name="Yssel A.E.J."/>
            <person name="Chaluvadi S.R."/>
            <person name="Johnson M."/>
            <person name="Gangashetty P."/>
            <person name="Hamidou F."/>
            <person name="Sanogo M.D."/>
            <person name="Zwaenepoel A."/>
            <person name="Wallace J."/>
            <person name="Van De Peer Y."/>
            <person name="Van Deynze A."/>
        </authorList>
    </citation>
    <scope>NUCLEOTIDE SEQUENCE</scope>
    <source>
        <tissue evidence="2">Leaves</tissue>
    </source>
</reference>
<sequence>MKTARRPAHDCTSIPFSGQFPAESTQLTPSGLNKNSVTDIWVRTPALVTEITSSATAEDLNPRLLRSLSSSRLSRESQPESNLARHKNLLSYLRILPPSSDPWRLTTTTTTTTITPTGACASGAALSLPAHLTRRMFCVVVFAALSRDGDGHAAAGGSWVGEDGRVWHSHDGLAPHSHEPIYSPGDFTKRAPPLASRTFADRAFTVGIGGPVGTG</sequence>
<dbReference type="GO" id="GO:0003924">
    <property type="term" value="F:GTPase activity"/>
    <property type="evidence" value="ECO:0007669"/>
    <property type="project" value="InterPro"/>
</dbReference>
<proteinExistence type="predicted"/>
<dbReference type="AlphaFoldDB" id="A0A835C0I3"/>
<dbReference type="GO" id="GO:0043419">
    <property type="term" value="P:urea catabolic process"/>
    <property type="evidence" value="ECO:0007669"/>
    <property type="project" value="InterPro"/>
</dbReference>
<comment type="caution">
    <text evidence="2">The sequence shown here is derived from an EMBL/GenBank/DDBJ whole genome shotgun (WGS) entry which is preliminary data.</text>
</comment>